<evidence type="ECO:0000313" key="1">
    <source>
        <dbReference type="EMBL" id="MBN3294400.1"/>
    </source>
</evidence>
<feature type="non-terminal residue" evidence="1">
    <location>
        <position position="139"/>
    </location>
</feature>
<dbReference type="Proteomes" id="UP001166052">
    <property type="component" value="Unassembled WGS sequence"/>
</dbReference>
<dbReference type="PANTHER" id="PTHR44525:SF1">
    <property type="entry name" value="WD REPEAT-CONTAINING PROTEIN 27"/>
    <property type="match status" value="1"/>
</dbReference>
<evidence type="ECO:0000313" key="2">
    <source>
        <dbReference type="Proteomes" id="UP001166052"/>
    </source>
</evidence>
<dbReference type="EMBL" id="JAAWVN010026469">
    <property type="protein sequence ID" value="MBN3294400.1"/>
    <property type="molecule type" value="Genomic_DNA"/>
</dbReference>
<organism evidence="1 2">
    <name type="scientific">Polypterus senegalus</name>
    <name type="common">Senegal bichir</name>
    <dbReference type="NCBI Taxonomy" id="55291"/>
    <lineage>
        <taxon>Eukaryota</taxon>
        <taxon>Metazoa</taxon>
        <taxon>Chordata</taxon>
        <taxon>Craniata</taxon>
        <taxon>Vertebrata</taxon>
        <taxon>Euteleostomi</taxon>
        <taxon>Actinopterygii</taxon>
        <taxon>Polypteriformes</taxon>
        <taxon>Polypteridae</taxon>
        <taxon>Polypterus</taxon>
    </lineage>
</organism>
<sequence>MDKFLLLSSGPSLQLFMYHLDTLTDDIKRYKNKSFCRFAEKFLMTSGTEITSFSAVNEFYSYIALCSGCDHSVEVFDLNVARSIAVIPDAHSRAAHQIIQNKARKFGSSFSTQQSEAYNLFLTTAVTEGIKLWDLRTLR</sequence>
<proteinExistence type="predicted"/>
<dbReference type="InterPro" id="IPR015943">
    <property type="entry name" value="WD40/YVTN_repeat-like_dom_sf"/>
</dbReference>
<name>A0ABS2Z607_POLSE</name>
<reference evidence="1" key="1">
    <citation type="journal article" date="2021" name="Cell">
        <title>Tracing the genetic footprints of vertebrate landing in non-teleost ray-finned fishes.</title>
        <authorList>
            <person name="Bi X."/>
            <person name="Wang K."/>
            <person name="Yang L."/>
            <person name="Pan H."/>
            <person name="Jiang H."/>
            <person name="Wei Q."/>
            <person name="Fang M."/>
            <person name="Yu H."/>
            <person name="Zhu C."/>
            <person name="Cai Y."/>
            <person name="He Y."/>
            <person name="Gan X."/>
            <person name="Zeng H."/>
            <person name="Yu D."/>
            <person name="Zhu Y."/>
            <person name="Jiang H."/>
            <person name="Qiu Q."/>
            <person name="Yang H."/>
            <person name="Zhang Y.E."/>
            <person name="Wang W."/>
            <person name="Zhu M."/>
            <person name="He S."/>
            <person name="Zhang G."/>
        </authorList>
    </citation>
    <scope>NUCLEOTIDE SEQUENCE</scope>
    <source>
        <strain evidence="1">Bchr_001</strain>
    </source>
</reference>
<dbReference type="PANTHER" id="PTHR44525">
    <property type="entry name" value="WD REPEAT-CONTAINING PROTEIN 27"/>
    <property type="match status" value="1"/>
</dbReference>
<gene>
    <name evidence="1" type="primary">Wdr27_0</name>
    <name evidence="1" type="ORF">GTO92_0017602</name>
</gene>
<accession>A0ABS2Z607</accession>
<protein>
    <submittedName>
        <fullName evidence="1">WDR27 protein</fullName>
    </submittedName>
</protein>
<dbReference type="Gene3D" id="2.130.10.10">
    <property type="entry name" value="YVTN repeat-like/Quinoprotein amine dehydrogenase"/>
    <property type="match status" value="1"/>
</dbReference>
<feature type="non-terminal residue" evidence="1">
    <location>
        <position position="1"/>
    </location>
</feature>
<dbReference type="InterPro" id="IPR042411">
    <property type="entry name" value="WDR27"/>
</dbReference>
<comment type="caution">
    <text evidence="1">The sequence shown here is derived from an EMBL/GenBank/DDBJ whole genome shotgun (WGS) entry which is preliminary data.</text>
</comment>
<keyword evidence="2" id="KW-1185">Reference proteome</keyword>